<dbReference type="CDD" id="cd03454">
    <property type="entry name" value="YdeM"/>
    <property type="match status" value="1"/>
</dbReference>
<dbReference type="Pfam" id="PF01575">
    <property type="entry name" value="MaoC_dehydratas"/>
    <property type="match status" value="1"/>
</dbReference>
<dbReference type="RefSeq" id="WP_138401304.1">
    <property type="nucleotide sequence ID" value="NZ_JBAFVI010000003.1"/>
</dbReference>
<reference evidence="2 3" key="1">
    <citation type="submission" date="2019-05" db="EMBL/GenBank/DDBJ databases">
        <authorList>
            <person name="Zhou X."/>
        </authorList>
    </citation>
    <scope>NUCLEOTIDE SEQUENCE [LARGE SCALE GENOMIC DNA]</scope>
    <source>
        <strain evidence="2 3">DSM 432</strain>
    </source>
</reference>
<dbReference type="PANTHER" id="PTHR43664">
    <property type="entry name" value="MONOAMINE OXIDASE-RELATED"/>
    <property type="match status" value="1"/>
</dbReference>
<gene>
    <name evidence="2" type="ORF">FBQ73_20290</name>
</gene>
<dbReference type="Gene3D" id="3.10.129.10">
    <property type="entry name" value="Hotdog Thioesterase"/>
    <property type="match status" value="1"/>
</dbReference>
<dbReference type="InterPro" id="IPR002539">
    <property type="entry name" value="MaoC-like_dom"/>
</dbReference>
<dbReference type="AlphaFoldDB" id="A0A6C1KDE3"/>
<dbReference type="InterPro" id="IPR029069">
    <property type="entry name" value="HotDog_dom_sf"/>
</dbReference>
<feature type="domain" description="MaoC-like" evidence="1">
    <location>
        <begin position="18"/>
        <end position="122"/>
    </location>
</feature>
<dbReference type="PANTHER" id="PTHR43664:SF1">
    <property type="entry name" value="BETA-METHYLMALYL-COA DEHYDRATASE"/>
    <property type="match status" value="1"/>
</dbReference>
<dbReference type="SUPFAM" id="SSF54637">
    <property type="entry name" value="Thioesterase/thiol ester dehydrase-isomerase"/>
    <property type="match status" value="1"/>
</dbReference>
<dbReference type="OrthoDB" id="9797938at2"/>
<protein>
    <submittedName>
        <fullName evidence="2">MaoC family dehydratase</fullName>
    </submittedName>
</protein>
<accession>A0A6C1KDE3</accession>
<dbReference type="EMBL" id="VAUP01000038">
    <property type="protein sequence ID" value="TLX41264.1"/>
    <property type="molecule type" value="Genomic_DNA"/>
</dbReference>
<evidence type="ECO:0000313" key="3">
    <source>
        <dbReference type="Proteomes" id="UP000305131"/>
    </source>
</evidence>
<proteinExistence type="predicted"/>
<name>A0A6C1KDE3_XANAU</name>
<dbReference type="Proteomes" id="UP000305131">
    <property type="component" value="Unassembled WGS sequence"/>
</dbReference>
<dbReference type="GeneID" id="95775798"/>
<dbReference type="InterPro" id="IPR052342">
    <property type="entry name" value="MCH/BMMD"/>
</dbReference>
<evidence type="ECO:0000259" key="1">
    <source>
        <dbReference type="Pfam" id="PF01575"/>
    </source>
</evidence>
<evidence type="ECO:0000313" key="2">
    <source>
        <dbReference type="EMBL" id="TLX41264.1"/>
    </source>
</evidence>
<sequence>MTYFEELEIGDHEVLGRHTFTEAEMIAFAKLYDPQPFHVDPEAAKRSHFGALVASGWHTASMWMKFFIAFNTGSTKALEAKGGRMLEVGPSPGFTNLRWLKPVYAGDTITYATEAREKIATRGRPQWGLLKAYNSGTNQHGDLVIDFESAVLVARKGG</sequence>
<comment type="caution">
    <text evidence="2">The sequence shown here is derived from an EMBL/GenBank/DDBJ whole genome shotgun (WGS) entry which is preliminary data.</text>
</comment>
<organism evidence="2 3">
    <name type="scientific">Xanthobacter autotrophicus</name>
    <dbReference type="NCBI Taxonomy" id="280"/>
    <lineage>
        <taxon>Bacteria</taxon>
        <taxon>Pseudomonadati</taxon>
        <taxon>Pseudomonadota</taxon>
        <taxon>Alphaproteobacteria</taxon>
        <taxon>Hyphomicrobiales</taxon>
        <taxon>Xanthobacteraceae</taxon>
        <taxon>Xanthobacter</taxon>
    </lineage>
</organism>